<organism evidence="8 9">
    <name type="scientific">Zygotorulaspora mrakii</name>
    <name type="common">Zygosaccharomyces mrakii</name>
    <dbReference type="NCBI Taxonomy" id="42260"/>
    <lineage>
        <taxon>Eukaryota</taxon>
        <taxon>Fungi</taxon>
        <taxon>Dikarya</taxon>
        <taxon>Ascomycota</taxon>
        <taxon>Saccharomycotina</taxon>
        <taxon>Saccharomycetes</taxon>
        <taxon>Saccharomycetales</taxon>
        <taxon>Saccharomycetaceae</taxon>
        <taxon>Zygotorulaspora</taxon>
    </lineage>
</organism>
<keyword evidence="9" id="KW-1185">Reference proteome</keyword>
<dbReference type="InterPro" id="IPR044611">
    <property type="entry name" value="E3A/B/C-like"/>
</dbReference>
<dbReference type="KEGG" id="zmk:HG535_0D01530"/>
<dbReference type="PANTHER" id="PTHR45700">
    <property type="entry name" value="UBIQUITIN-PROTEIN LIGASE E3C"/>
    <property type="match status" value="1"/>
</dbReference>
<dbReference type="InterPro" id="IPR000569">
    <property type="entry name" value="HECT_dom"/>
</dbReference>
<evidence type="ECO:0000259" key="7">
    <source>
        <dbReference type="PROSITE" id="PS50237"/>
    </source>
</evidence>
<comment type="pathway">
    <text evidence="2">Protein modification; protein ubiquitination.</text>
</comment>
<dbReference type="EC" id="2.3.2.26" evidence="3"/>
<evidence type="ECO:0000256" key="5">
    <source>
        <dbReference type="ARBA" id="ARBA00022786"/>
    </source>
</evidence>
<dbReference type="Proteomes" id="UP000509704">
    <property type="component" value="Chromosome 4"/>
</dbReference>
<dbReference type="InterPro" id="IPR035983">
    <property type="entry name" value="Hect_E3_ubiquitin_ligase"/>
</dbReference>
<reference evidence="8 9" key="1">
    <citation type="submission" date="2020-07" db="EMBL/GenBank/DDBJ databases">
        <title>The yeast mating-type switching endonuclease HO is a domesticated member of an unorthodox homing genetic element family.</title>
        <authorList>
            <person name="Coughlan A.Y."/>
            <person name="Lombardi L."/>
            <person name="Braun-Galleani S."/>
            <person name="Martos A.R."/>
            <person name="Galeote V."/>
            <person name="Bigey F."/>
            <person name="Dequin S."/>
            <person name="Byrne K.P."/>
            <person name="Wolfe K.H."/>
        </authorList>
    </citation>
    <scope>NUCLEOTIDE SEQUENCE [LARGE SCALE GENOMIC DNA]</scope>
    <source>
        <strain evidence="8 9">NRRL Y-6702</strain>
    </source>
</reference>
<evidence type="ECO:0000256" key="2">
    <source>
        <dbReference type="ARBA" id="ARBA00004906"/>
    </source>
</evidence>
<dbReference type="EMBL" id="CP058607">
    <property type="protein sequence ID" value="QLG72445.1"/>
    <property type="molecule type" value="Genomic_DNA"/>
</dbReference>
<dbReference type="GO" id="GO:0006511">
    <property type="term" value="P:ubiquitin-dependent protein catabolic process"/>
    <property type="evidence" value="ECO:0007669"/>
    <property type="project" value="TreeGrafter"/>
</dbReference>
<evidence type="ECO:0000313" key="8">
    <source>
        <dbReference type="EMBL" id="QLG72445.1"/>
    </source>
</evidence>
<keyword evidence="5 6" id="KW-0833">Ubl conjugation pathway</keyword>
<dbReference type="PANTHER" id="PTHR45700:SF2">
    <property type="entry name" value="UBIQUITIN-PROTEIN LIGASE E3C"/>
    <property type="match status" value="1"/>
</dbReference>
<dbReference type="GeneID" id="59236169"/>
<dbReference type="OrthoDB" id="8068875at2759"/>
<dbReference type="Gene3D" id="3.30.2410.10">
    <property type="entry name" value="Hect, E3 ligase catalytic domain"/>
    <property type="match status" value="1"/>
</dbReference>
<comment type="catalytic activity">
    <reaction evidence="1">
        <text>S-ubiquitinyl-[E2 ubiquitin-conjugating enzyme]-L-cysteine + [acceptor protein]-L-lysine = [E2 ubiquitin-conjugating enzyme]-L-cysteine + N(6)-ubiquitinyl-[acceptor protein]-L-lysine.</text>
        <dbReference type="EC" id="2.3.2.26"/>
    </reaction>
</comment>
<dbReference type="GO" id="GO:0061630">
    <property type="term" value="F:ubiquitin protein ligase activity"/>
    <property type="evidence" value="ECO:0007669"/>
    <property type="project" value="UniProtKB-EC"/>
</dbReference>
<dbReference type="PROSITE" id="PS50237">
    <property type="entry name" value="HECT"/>
    <property type="match status" value="1"/>
</dbReference>
<gene>
    <name evidence="8" type="ORF">HG535_0D01530</name>
</gene>
<dbReference type="AlphaFoldDB" id="A0A7H9B1A0"/>
<sequence>MLNFTGQSRRRNINLGNRTVTSKQDLLAKAQLEREKRAQNRQREQAAIVLQCYIRRHQAIKMLFTDLLPSIPKEKVKHIIPAFGCLLHTFLTKESTLEIIKHSSSLTTYPGTLGNLQIFSLISSYDDASIMVETLKCINLKKETKEAFLNALKSFLKKTRSLEEESARALLHVMMVWKLNSSEIITPLFEINASEALYPKIVLDFYQFLASEGIFPKPNKNSSSLLENLSYIYFNTPEKQKGLEHCIASCFRNLHYTPVNRDLEAYVTELYETSFIDKIAGMIEDPNSYDIDMENVIGYIEGAADDNSKNSMLIALLSRSSFLRQSYIAFKQHNNVWTSEDQSRASFILFTRLLQMHLLVSTDHELLSGSSGFTDQDLTEFTTDLKHFVFSNIWEPTSESKTNMADAALPLLQKLYLRDSRLHFCSTKNDPQFWCNKNPEFLRVSPFKYIEDYERLYREYADRREDMFSEADDDTGVDDLGSMKYEILNHLSLSYKNSVSTRQFKKLEILIKAPFFIPFEQRVNLFYMFIAIDKQRLNLSDDSQMMALLMPWNLGAHSRQSATISREHVLEDACNAFNGIGERFKSKLAVTFVNEFGPEAGIDGGGITKEFLTSVSDEGFKGDKYHLFDTNDQHELYPSTEFDSQKLTYMWFMGKIVGKCLYDHVLIDVTFADFFLKKILNYSSKFISSFDDLYSLDVSLYSNLVKLLSMSSEQIEALDLSFEINSNKNDSQVVQLIPNGSNIKVSKSNVLLYIFKVADFKLNRSLNKQIRNFHGGMSMVIAPHWMEMFNSVELQMLISGGGKDIDLKDLRDNTEYGGYLDTDKSIQAFWEILKEFSPEERLNFIKFVTSVPRAPLQGFGSLEPKFGIRNAGGELDRLPTASTCVNLLKLPDYQNKELLRRKLLYAINSGARFDLS</sequence>
<dbReference type="GO" id="GO:0000209">
    <property type="term" value="P:protein polyubiquitination"/>
    <property type="evidence" value="ECO:0007669"/>
    <property type="project" value="InterPro"/>
</dbReference>
<dbReference type="FunFam" id="3.30.2410.10:FF:000017">
    <property type="entry name" value="E3 ubiquitin-protein ligase UPL7"/>
    <property type="match status" value="1"/>
</dbReference>
<evidence type="ECO:0000313" key="9">
    <source>
        <dbReference type="Proteomes" id="UP000509704"/>
    </source>
</evidence>
<feature type="domain" description="HECT" evidence="7">
    <location>
        <begin position="584"/>
        <end position="916"/>
    </location>
</feature>
<protein>
    <recommendedName>
        <fullName evidence="3">HECT-type E3 ubiquitin transferase</fullName>
        <ecNumber evidence="3">2.3.2.26</ecNumber>
    </recommendedName>
</protein>
<feature type="active site" description="Glycyl thioester intermediate" evidence="6">
    <location>
        <position position="884"/>
    </location>
</feature>
<dbReference type="Gene3D" id="3.90.1750.10">
    <property type="entry name" value="Hect, E3 ligase catalytic domains"/>
    <property type="match status" value="1"/>
</dbReference>
<dbReference type="SMART" id="SM00119">
    <property type="entry name" value="HECTc"/>
    <property type="match status" value="1"/>
</dbReference>
<name>A0A7H9B1A0_ZYGMR</name>
<accession>A0A7H9B1A0</accession>
<dbReference type="Pfam" id="PF00632">
    <property type="entry name" value="HECT"/>
    <property type="match status" value="1"/>
</dbReference>
<keyword evidence="4" id="KW-0808">Transferase</keyword>
<evidence type="ECO:0000256" key="3">
    <source>
        <dbReference type="ARBA" id="ARBA00012485"/>
    </source>
</evidence>
<evidence type="ECO:0000256" key="6">
    <source>
        <dbReference type="PROSITE-ProRule" id="PRU00104"/>
    </source>
</evidence>
<dbReference type="Gene3D" id="3.30.2160.10">
    <property type="entry name" value="Hect, E3 ligase catalytic domain"/>
    <property type="match status" value="1"/>
</dbReference>
<dbReference type="CDD" id="cd00078">
    <property type="entry name" value="HECTc"/>
    <property type="match status" value="1"/>
</dbReference>
<evidence type="ECO:0000256" key="4">
    <source>
        <dbReference type="ARBA" id="ARBA00022679"/>
    </source>
</evidence>
<dbReference type="SUPFAM" id="SSF56204">
    <property type="entry name" value="Hect, E3 ligase catalytic domain"/>
    <property type="match status" value="1"/>
</dbReference>
<evidence type="ECO:0000256" key="1">
    <source>
        <dbReference type="ARBA" id="ARBA00000885"/>
    </source>
</evidence>
<dbReference type="RefSeq" id="XP_037144173.1">
    <property type="nucleotide sequence ID" value="XM_037288278.1"/>
</dbReference>
<proteinExistence type="predicted"/>